<evidence type="ECO:0000313" key="16">
    <source>
        <dbReference type="TAIR" id="AT2G23990"/>
    </source>
</evidence>
<comment type="subcellular location">
    <subcellularLocation>
        <location evidence="1">Cell membrane</location>
        <topology evidence="1">Lipid-anchor</topology>
        <topology evidence="1">GPI-anchor</topology>
    </subcellularLocation>
</comment>
<dbReference type="InterPro" id="IPR008972">
    <property type="entry name" value="Cupredoxin"/>
</dbReference>
<evidence type="ECO:0000256" key="8">
    <source>
        <dbReference type="ARBA" id="ARBA00023288"/>
    </source>
</evidence>
<evidence type="ECO:0000256" key="3">
    <source>
        <dbReference type="ARBA" id="ARBA00022622"/>
    </source>
</evidence>
<dbReference type="Araport" id="AT2G23990"/>
<evidence type="ECO:0000256" key="5">
    <source>
        <dbReference type="ARBA" id="ARBA00023136"/>
    </source>
</evidence>
<keyword evidence="11" id="KW-1133">Transmembrane helix</keyword>
<dbReference type="TAIR" id="AT2G23990">
    <property type="gene designation" value="ENODL11"/>
</dbReference>
<sequence length="226" mass="24041">MVSLISIVSVVFLLFTTFYHFGEARIINVGGSLDAWKVPESPNHSLNHWAESVRFQVGDALCSFVMMVKIRMLVIVGYTFMFKYDSKIDSVLQVTKENYEKCNTQKPLEEHKDGYTTVKLDVSGPYYFISGAPSGNCAKGEKVTVVVQSPNHPKPGPAAVTPTLPPKPSTTPAAPAPAPPTPSPKSSTSTMAPAPAPAKSSAVGLVAGNGIFWASTLVAVIGLAFA</sequence>
<organism evidence="14 15">
    <name type="scientific">Arabidopsis thaliana</name>
    <name type="common">Mouse-ear cress</name>
    <dbReference type="NCBI Taxonomy" id="3702"/>
    <lineage>
        <taxon>Eukaryota</taxon>
        <taxon>Viridiplantae</taxon>
        <taxon>Streptophyta</taxon>
        <taxon>Embryophyta</taxon>
        <taxon>Tracheophyta</taxon>
        <taxon>Spermatophyta</taxon>
        <taxon>Magnoliopsida</taxon>
        <taxon>eudicotyledons</taxon>
        <taxon>Gunneridae</taxon>
        <taxon>Pentapetalae</taxon>
        <taxon>rosids</taxon>
        <taxon>malvids</taxon>
        <taxon>Brassicales</taxon>
        <taxon>Brassicaceae</taxon>
        <taxon>Camelineae</taxon>
        <taxon>Arabidopsis</taxon>
    </lineage>
</organism>
<evidence type="ECO:0007829" key="18">
    <source>
        <dbReference type="ProteomicsDB" id="F4INN8"/>
    </source>
</evidence>
<feature type="domain" description="Phytocyanin" evidence="12">
    <location>
        <begin position="25"/>
        <end position="149"/>
    </location>
</feature>
<dbReference type="CDD" id="cd11019">
    <property type="entry name" value="OsENODL1_like"/>
    <property type="match status" value="1"/>
</dbReference>
<keyword evidence="6" id="KW-1015">Disulfide bond</keyword>
<evidence type="ECO:0007829" key="17">
    <source>
        <dbReference type="PeptideAtlas" id="F4INN8"/>
    </source>
</evidence>
<keyword evidence="3" id="KW-0336">GPI-anchor</keyword>
<dbReference type="PANTHER" id="PTHR33021:SF531">
    <property type="entry name" value="EARLY NODULIN-LIKE PROTEIN 11"/>
    <property type="match status" value="1"/>
</dbReference>
<accession>F4INN8</accession>
<proteinExistence type="evidence at protein level"/>
<dbReference type="SUPFAM" id="SSF49503">
    <property type="entry name" value="Cupredoxins"/>
    <property type="match status" value="1"/>
</dbReference>
<dbReference type="SMR" id="F4INN8"/>
<dbReference type="PaxDb" id="3702-AT2G23990.2"/>
<reference evidence="14 15" key="1">
    <citation type="journal article" date="1999" name="Nature">
        <title>Sequence and analysis of chromosome 2 of the plant Arabidopsis thaliana.</title>
        <authorList>
            <person name="Lin X."/>
            <person name="Kaul S."/>
            <person name="Rounsley S."/>
            <person name="Shea T.P."/>
            <person name="Benito M.I."/>
            <person name="Town C.D."/>
            <person name="Fujii C.Y."/>
            <person name="Mason T."/>
            <person name="Bowman C.L."/>
            <person name="Barnstead M."/>
            <person name="Feldblyum T.V."/>
            <person name="Buell C.R."/>
            <person name="Ketchum K.A."/>
            <person name="Lee J."/>
            <person name="Ronning C.M."/>
            <person name="Koo H.L."/>
            <person name="Moffat K.S."/>
            <person name="Cronin L.A."/>
            <person name="Shen M."/>
            <person name="Pai G."/>
            <person name="Van Aken S."/>
            <person name="Umayam L."/>
            <person name="Tallon L.J."/>
            <person name="Gill J.E."/>
            <person name="Adams M.D."/>
            <person name="Carrera A.J."/>
            <person name="Creasy T.H."/>
            <person name="Goodman H.M."/>
            <person name="Somerville C.R."/>
            <person name="Copenhaver G.P."/>
            <person name="Preuss D."/>
            <person name="Nierman W.C."/>
            <person name="White O."/>
            <person name="Eisen J.A."/>
            <person name="Salzberg S.L."/>
            <person name="Fraser C.M."/>
            <person name="Venter J.C."/>
        </authorList>
    </citation>
    <scope>NUCLEOTIDE SEQUENCE [LARGE SCALE GENOMIC DNA]</scope>
    <source>
        <strain evidence="15">cv. Columbia</strain>
    </source>
</reference>
<dbReference type="PhylomeDB" id="F4INN8"/>
<evidence type="ECO:0000256" key="4">
    <source>
        <dbReference type="ARBA" id="ARBA00022729"/>
    </source>
</evidence>
<protein>
    <submittedName>
        <fullName evidence="14">Early nodulin-like protein 11</fullName>
    </submittedName>
</protein>
<keyword evidence="5 11" id="KW-0472">Membrane</keyword>
<evidence type="ECO:0000256" key="1">
    <source>
        <dbReference type="ARBA" id="ARBA00004609"/>
    </source>
</evidence>
<dbReference type="AlphaFoldDB" id="F4INN8"/>
<dbReference type="GO" id="GO:0098552">
    <property type="term" value="C:side of membrane"/>
    <property type="evidence" value="ECO:0007669"/>
    <property type="project" value="UniProtKB-KW"/>
</dbReference>
<evidence type="ECO:0000313" key="14">
    <source>
        <dbReference type="EMBL" id="AEC07513.1"/>
    </source>
</evidence>
<dbReference type="Pfam" id="PF02298">
    <property type="entry name" value="Cu_bind_like"/>
    <property type="match status" value="1"/>
</dbReference>
<reference evidence="15" key="2">
    <citation type="journal article" date="2017" name="Plant J.">
        <title>Araport11: a complete reannotation of the Arabidopsis thaliana reference genome.</title>
        <authorList>
            <person name="Cheng C.Y."/>
            <person name="Krishnakumar V."/>
            <person name="Chan A.P."/>
            <person name="Thibaud-Nissen F."/>
            <person name="Schobel S."/>
            <person name="Town C.D."/>
        </authorList>
    </citation>
    <scope>GENOME REANNOTATION</scope>
    <source>
        <strain evidence="15">cv. Columbia</strain>
    </source>
</reference>
<feature type="compositionally biased region" description="Pro residues" evidence="10">
    <location>
        <begin position="163"/>
        <end position="183"/>
    </location>
</feature>
<feature type="compositionally biased region" description="Low complexity" evidence="10">
    <location>
        <begin position="184"/>
        <end position="198"/>
    </location>
</feature>
<dbReference type="PANTHER" id="PTHR33021">
    <property type="entry name" value="BLUE COPPER PROTEIN"/>
    <property type="match status" value="1"/>
</dbReference>
<evidence type="ECO:0000259" key="12">
    <source>
        <dbReference type="PROSITE" id="PS51485"/>
    </source>
</evidence>
<comment type="similarity">
    <text evidence="9">Belongs to the early nodulin-like (ENODL) family.</text>
</comment>
<dbReference type="Proteomes" id="UP000006548">
    <property type="component" value="Chromosome 2"/>
</dbReference>
<dbReference type="InterPro" id="IPR039391">
    <property type="entry name" value="Phytocyanin-like"/>
</dbReference>
<dbReference type="InParanoid" id="F4INN8"/>
<keyword evidence="7" id="KW-0325">Glycoprotein</keyword>
<evidence type="ECO:0000256" key="2">
    <source>
        <dbReference type="ARBA" id="ARBA00022475"/>
    </source>
</evidence>
<dbReference type="eggNOG" id="ENOG502SS7B">
    <property type="taxonomic scope" value="Eukaryota"/>
</dbReference>
<dbReference type="GeneID" id="816933"/>
<evidence type="ECO:0000256" key="11">
    <source>
        <dbReference type="SAM" id="Phobius"/>
    </source>
</evidence>
<name>F4INN8_ARATH</name>
<evidence type="ECO:0000256" key="6">
    <source>
        <dbReference type="ARBA" id="ARBA00023157"/>
    </source>
</evidence>
<dbReference type="RefSeq" id="NP_973523.1">
    <property type="nucleotide sequence ID" value="NM_201794.1"/>
</dbReference>
<dbReference type="InterPro" id="IPR041846">
    <property type="entry name" value="ENL_dom"/>
</dbReference>
<gene>
    <name evidence="14 16" type="primary">ENODL11</name>
    <name evidence="14" type="synonym">AtENODL11</name>
    <name evidence="14" type="synonym">early nodulin-like protein 11</name>
    <name evidence="13 14" type="ordered locus">At2g23990</name>
    <name evidence="14" type="ORF">T29E15.19</name>
    <name evidence="14" type="ORF">T29E15_19</name>
</gene>
<evidence type="ECO:0000256" key="9">
    <source>
        <dbReference type="ARBA" id="ARBA00035011"/>
    </source>
</evidence>
<keyword evidence="2" id="KW-1003">Cell membrane</keyword>
<dbReference type="ExpressionAtlas" id="F4INN8">
    <property type="expression patterns" value="baseline and differential"/>
</dbReference>
<keyword evidence="8" id="KW-0449">Lipoprotein</keyword>
<evidence type="ECO:0000313" key="15">
    <source>
        <dbReference type="Proteomes" id="UP000006548"/>
    </source>
</evidence>
<dbReference type="STRING" id="3702.F4INN8"/>
<dbReference type="GO" id="GO:0009055">
    <property type="term" value="F:electron transfer activity"/>
    <property type="evidence" value="ECO:0007669"/>
    <property type="project" value="InterPro"/>
</dbReference>
<dbReference type="ProteomicsDB" id="204142"/>
<keyword evidence="4" id="KW-0732">Signal</keyword>
<dbReference type="InterPro" id="IPR003245">
    <property type="entry name" value="Phytocyanin_dom"/>
</dbReference>
<keyword evidence="15" id="KW-1185">Reference proteome</keyword>
<dbReference type="PROSITE" id="PS51485">
    <property type="entry name" value="PHYTOCYANIN"/>
    <property type="match status" value="1"/>
</dbReference>
<dbReference type="Gene3D" id="2.60.40.420">
    <property type="entry name" value="Cupredoxins - blue copper proteins"/>
    <property type="match status" value="1"/>
</dbReference>
<dbReference type="GO" id="GO:0005886">
    <property type="term" value="C:plasma membrane"/>
    <property type="evidence" value="ECO:0007669"/>
    <property type="project" value="UniProtKB-SubCell"/>
</dbReference>
<feature type="region of interest" description="Disordered" evidence="10">
    <location>
        <begin position="148"/>
        <end position="198"/>
    </location>
</feature>
<dbReference type="EMBL" id="CP002685">
    <property type="protein sequence ID" value="AEC07513.1"/>
    <property type="molecule type" value="Genomic_DNA"/>
</dbReference>
<evidence type="ECO:0000313" key="13">
    <source>
        <dbReference type="Araport" id="AT2G23990"/>
    </source>
</evidence>
<keyword evidence="17 18" id="KW-1267">Proteomics identification</keyword>
<keyword evidence="11" id="KW-0812">Transmembrane</keyword>
<evidence type="ECO:0000256" key="7">
    <source>
        <dbReference type="ARBA" id="ARBA00023180"/>
    </source>
</evidence>
<feature type="transmembrane region" description="Helical" evidence="11">
    <location>
        <begin position="57"/>
        <end position="80"/>
    </location>
</feature>
<feature type="transmembrane region" description="Helical" evidence="11">
    <location>
        <begin position="202"/>
        <end position="225"/>
    </location>
</feature>
<evidence type="ECO:0000256" key="10">
    <source>
        <dbReference type="SAM" id="MobiDB-lite"/>
    </source>
</evidence>